<dbReference type="PANTHER" id="PTHR43884">
    <property type="entry name" value="ACYL-COA DEHYDROGENASE"/>
    <property type="match status" value="1"/>
</dbReference>
<evidence type="ECO:0000256" key="3">
    <source>
        <dbReference type="ARBA" id="ARBA00022630"/>
    </source>
</evidence>
<name>A0A918MTF8_9ACTN</name>
<dbReference type="InterPro" id="IPR013786">
    <property type="entry name" value="AcylCoA_DH/ox_N"/>
</dbReference>
<comment type="cofactor">
    <cofactor evidence="1 5">
        <name>FAD</name>
        <dbReference type="ChEBI" id="CHEBI:57692"/>
    </cofactor>
</comment>
<accession>A0A918MTF8</accession>
<evidence type="ECO:0000256" key="1">
    <source>
        <dbReference type="ARBA" id="ARBA00001974"/>
    </source>
</evidence>
<dbReference type="InterPro" id="IPR036250">
    <property type="entry name" value="AcylCo_DH-like_C"/>
</dbReference>
<dbReference type="InterPro" id="IPR037069">
    <property type="entry name" value="AcylCoA_DH/ox_N_sf"/>
</dbReference>
<dbReference type="Pfam" id="PF02771">
    <property type="entry name" value="Acyl-CoA_dh_N"/>
    <property type="match status" value="1"/>
</dbReference>
<dbReference type="Proteomes" id="UP000620224">
    <property type="component" value="Unassembled WGS sequence"/>
</dbReference>
<dbReference type="Gene3D" id="2.40.110.10">
    <property type="entry name" value="Butyryl-CoA Dehydrogenase, subunit A, domain 2"/>
    <property type="match status" value="1"/>
</dbReference>
<feature type="domain" description="Acyl-CoA dehydrogenase/oxidase N-terminal" evidence="8">
    <location>
        <begin position="17"/>
        <end position="124"/>
    </location>
</feature>
<evidence type="ECO:0000256" key="5">
    <source>
        <dbReference type="RuleBase" id="RU362125"/>
    </source>
</evidence>
<dbReference type="EMBL" id="BMUE01000008">
    <property type="protein sequence ID" value="GGW58103.1"/>
    <property type="molecule type" value="Genomic_DNA"/>
</dbReference>
<dbReference type="Pfam" id="PF02770">
    <property type="entry name" value="Acyl-CoA_dh_M"/>
    <property type="match status" value="1"/>
</dbReference>
<evidence type="ECO:0000313" key="9">
    <source>
        <dbReference type="EMBL" id="GGW58103.1"/>
    </source>
</evidence>
<dbReference type="Gene3D" id="1.20.140.10">
    <property type="entry name" value="Butyryl-CoA Dehydrogenase, subunit A, domain 3"/>
    <property type="match status" value="1"/>
</dbReference>
<keyword evidence="3 5" id="KW-0285">Flavoprotein</keyword>
<dbReference type="AlphaFoldDB" id="A0A918MTF8"/>
<dbReference type="InterPro" id="IPR009075">
    <property type="entry name" value="AcylCo_DH/oxidase_C"/>
</dbReference>
<keyword evidence="5" id="KW-0560">Oxidoreductase</keyword>
<dbReference type="PIRSF" id="PIRSF016578">
    <property type="entry name" value="HsaA"/>
    <property type="match status" value="1"/>
</dbReference>
<keyword evidence="4 5" id="KW-0274">FAD</keyword>
<dbReference type="GO" id="GO:0050660">
    <property type="term" value="F:flavin adenine dinucleotide binding"/>
    <property type="evidence" value="ECO:0007669"/>
    <property type="project" value="InterPro"/>
</dbReference>
<dbReference type="Gene3D" id="1.10.540.10">
    <property type="entry name" value="Acyl-CoA dehydrogenase/oxidase, N-terminal domain"/>
    <property type="match status" value="1"/>
</dbReference>
<gene>
    <name evidence="9" type="ORF">GCM10010503_38910</name>
</gene>
<evidence type="ECO:0000256" key="2">
    <source>
        <dbReference type="ARBA" id="ARBA00009347"/>
    </source>
</evidence>
<reference evidence="9" key="2">
    <citation type="submission" date="2020-09" db="EMBL/GenBank/DDBJ databases">
        <authorList>
            <person name="Sun Q."/>
            <person name="Ohkuma M."/>
        </authorList>
    </citation>
    <scope>NUCLEOTIDE SEQUENCE</scope>
    <source>
        <strain evidence="9">JCM 4490</strain>
    </source>
</reference>
<dbReference type="InterPro" id="IPR006091">
    <property type="entry name" value="Acyl-CoA_Oxase/DH_mid-dom"/>
</dbReference>
<feature type="domain" description="Acyl-CoA oxidase/dehydrogenase middle" evidence="7">
    <location>
        <begin position="135"/>
        <end position="237"/>
    </location>
</feature>
<proteinExistence type="inferred from homology"/>
<evidence type="ECO:0000313" key="10">
    <source>
        <dbReference type="Proteomes" id="UP000620224"/>
    </source>
</evidence>
<keyword evidence="10" id="KW-1185">Reference proteome</keyword>
<reference evidence="9" key="1">
    <citation type="journal article" date="2014" name="Int. J. Syst. Evol. Microbiol.">
        <title>Complete genome sequence of Corynebacterium casei LMG S-19264T (=DSM 44701T), isolated from a smear-ripened cheese.</title>
        <authorList>
            <consortium name="US DOE Joint Genome Institute (JGI-PGF)"/>
            <person name="Walter F."/>
            <person name="Albersmeier A."/>
            <person name="Kalinowski J."/>
            <person name="Ruckert C."/>
        </authorList>
    </citation>
    <scope>NUCLEOTIDE SEQUENCE</scope>
    <source>
        <strain evidence="9">JCM 4490</strain>
    </source>
</reference>
<evidence type="ECO:0000259" key="6">
    <source>
        <dbReference type="Pfam" id="PF00441"/>
    </source>
</evidence>
<comment type="caution">
    <text evidence="9">The sequence shown here is derived from an EMBL/GenBank/DDBJ whole genome shotgun (WGS) entry which is preliminary data.</text>
</comment>
<dbReference type="PANTHER" id="PTHR43884:SF12">
    <property type="entry name" value="ISOVALERYL-COA DEHYDROGENASE, MITOCHONDRIAL-RELATED"/>
    <property type="match status" value="1"/>
</dbReference>
<protein>
    <submittedName>
        <fullName evidence="9">Acyl-CoA dehydrogenase</fullName>
    </submittedName>
</protein>
<comment type="similarity">
    <text evidence="2 5">Belongs to the acyl-CoA dehydrogenase family.</text>
</comment>
<feature type="domain" description="Acyl-CoA dehydrogenase/oxidase C-terminal" evidence="6">
    <location>
        <begin position="250"/>
        <end position="399"/>
    </location>
</feature>
<dbReference type="InterPro" id="IPR009100">
    <property type="entry name" value="AcylCoA_DH/oxidase_NM_dom_sf"/>
</dbReference>
<dbReference type="SUPFAM" id="SSF47203">
    <property type="entry name" value="Acyl-CoA dehydrogenase C-terminal domain-like"/>
    <property type="match status" value="1"/>
</dbReference>
<evidence type="ECO:0000256" key="4">
    <source>
        <dbReference type="ARBA" id="ARBA00022827"/>
    </source>
</evidence>
<evidence type="ECO:0000259" key="7">
    <source>
        <dbReference type="Pfam" id="PF02770"/>
    </source>
</evidence>
<evidence type="ECO:0000259" key="8">
    <source>
        <dbReference type="Pfam" id="PF02771"/>
    </source>
</evidence>
<dbReference type="InterPro" id="IPR046373">
    <property type="entry name" value="Acyl-CoA_Oxase/DH_mid-dom_sf"/>
</dbReference>
<dbReference type="GO" id="GO:0003995">
    <property type="term" value="F:acyl-CoA dehydrogenase activity"/>
    <property type="evidence" value="ECO:0007669"/>
    <property type="project" value="TreeGrafter"/>
</dbReference>
<sequence>MTTTPAVLDPVAPGTLTPELEKLRLEVRAFAQDYVRPRVARNDHAEADDFDWELVRQGHDLGLLRLVVPKQYGGLGYGVLGVAVALEELAAVCAGTALIFGATLLGQAPVLLSGDPKLQQQYLPLFNAADPVLACNAVTEDLAGCDLLIPENAPYAADVLSARRVGDNYVLNGRKRFITNGKVAHFASVYGNVEGFPGATGLTCFMVSLDAEGVTRGAVADKMGYRACLGSELAFTDLVVSADQVVGGEGNGLIVNLQQMNMARATVAAISTGIARGAFDLAKGFAAERIQGGAPLHRHQFTARKLAEMTTKIDASRLMYLRAAHLADNEIPAPSYEPAAAKLFADRIAIEVAQEAMSIMGARGYLREHGIEKFVRESFGARIYEGTPEVLAIAITEALYAQEDDD</sequence>
<dbReference type="Pfam" id="PF00441">
    <property type="entry name" value="Acyl-CoA_dh_1"/>
    <property type="match status" value="1"/>
</dbReference>
<organism evidence="9 10">
    <name type="scientific">Streptomyces lucensis JCM 4490</name>
    <dbReference type="NCBI Taxonomy" id="1306176"/>
    <lineage>
        <taxon>Bacteria</taxon>
        <taxon>Bacillati</taxon>
        <taxon>Actinomycetota</taxon>
        <taxon>Actinomycetes</taxon>
        <taxon>Kitasatosporales</taxon>
        <taxon>Streptomycetaceae</taxon>
        <taxon>Streptomyces</taxon>
    </lineage>
</organism>
<dbReference type="RefSeq" id="WP_190016588.1">
    <property type="nucleotide sequence ID" value="NZ_BMUE01000008.1"/>
</dbReference>
<dbReference type="SUPFAM" id="SSF56645">
    <property type="entry name" value="Acyl-CoA dehydrogenase NM domain-like"/>
    <property type="match status" value="1"/>
</dbReference>